<evidence type="ECO:0000313" key="2">
    <source>
        <dbReference type="Proteomes" id="UP000006727"/>
    </source>
</evidence>
<reference evidence="1 2" key="1">
    <citation type="journal article" date="2008" name="Science">
        <title>The Physcomitrella genome reveals evolutionary insights into the conquest of land by plants.</title>
        <authorList>
            <person name="Rensing S."/>
            <person name="Lang D."/>
            <person name="Zimmer A."/>
            <person name="Terry A."/>
            <person name="Salamov A."/>
            <person name="Shapiro H."/>
            <person name="Nishiyama T."/>
            <person name="Perroud P.-F."/>
            <person name="Lindquist E."/>
            <person name="Kamisugi Y."/>
            <person name="Tanahashi T."/>
            <person name="Sakakibara K."/>
            <person name="Fujita T."/>
            <person name="Oishi K."/>
            <person name="Shin-I T."/>
            <person name="Kuroki Y."/>
            <person name="Toyoda A."/>
            <person name="Suzuki Y."/>
            <person name="Hashimoto A."/>
            <person name="Yamaguchi K."/>
            <person name="Sugano A."/>
            <person name="Kohara Y."/>
            <person name="Fujiyama A."/>
            <person name="Anterola A."/>
            <person name="Aoki S."/>
            <person name="Ashton N."/>
            <person name="Barbazuk W.B."/>
            <person name="Barker E."/>
            <person name="Bennetzen J."/>
            <person name="Bezanilla M."/>
            <person name="Blankenship R."/>
            <person name="Cho S.H."/>
            <person name="Dutcher S."/>
            <person name="Estelle M."/>
            <person name="Fawcett J.A."/>
            <person name="Gundlach H."/>
            <person name="Hanada K."/>
            <person name="Heyl A."/>
            <person name="Hicks K.A."/>
            <person name="Hugh J."/>
            <person name="Lohr M."/>
            <person name="Mayer K."/>
            <person name="Melkozernov A."/>
            <person name="Murata T."/>
            <person name="Nelson D."/>
            <person name="Pils B."/>
            <person name="Prigge M."/>
            <person name="Reiss B."/>
            <person name="Renner T."/>
            <person name="Rombauts S."/>
            <person name="Rushton P."/>
            <person name="Sanderfoot A."/>
            <person name="Schween G."/>
            <person name="Shiu S.-H."/>
            <person name="Stueber K."/>
            <person name="Theodoulou F.L."/>
            <person name="Tu H."/>
            <person name="Van de Peer Y."/>
            <person name="Verrier P.J."/>
            <person name="Waters E."/>
            <person name="Wood A."/>
            <person name="Yang L."/>
            <person name="Cove D."/>
            <person name="Cuming A."/>
            <person name="Hasebe M."/>
            <person name="Lucas S."/>
            <person name="Mishler D.B."/>
            <person name="Reski R."/>
            <person name="Grigoriev I."/>
            <person name="Quatrano R.S."/>
            <person name="Boore J.L."/>
        </authorList>
    </citation>
    <scope>NUCLEOTIDE SEQUENCE [LARGE SCALE GENOMIC DNA]</scope>
    <source>
        <strain evidence="1 2">cv. Gransden 2004</strain>
    </source>
</reference>
<dbReference type="InterPro" id="IPR012511">
    <property type="entry name" value="AdoMetDC_leader"/>
</dbReference>
<evidence type="ECO:0000313" key="1">
    <source>
        <dbReference type="EnsemblPlants" id="Pp3c15_18510V3.1"/>
    </source>
</evidence>
<dbReference type="InParanoid" id="A0A7I4AVC1"/>
<protein>
    <submittedName>
        <fullName evidence="1">Uncharacterized protein</fullName>
    </submittedName>
</protein>
<accession>A0A7I4AVC1</accession>
<proteinExistence type="predicted"/>
<sequence length="106" mass="11924">MEERVWEMVPGFSARTTFRAMKIPPFLSPLAESLHVTMGASTGKKSCVNFVQYESPLGYVIEDVRPHGGSKKYRSAVYSNLANRDFVDLNLDPSVPRNVQCMRKPS</sequence>
<dbReference type="Pfam" id="PF08132">
    <property type="entry name" value="AdoMetDC_leader"/>
    <property type="match status" value="1"/>
</dbReference>
<dbReference type="EMBL" id="ABEU02000015">
    <property type="status" value="NOT_ANNOTATED_CDS"/>
    <property type="molecule type" value="Genomic_DNA"/>
</dbReference>
<keyword evidence="2" id="KW-1185">Reference proteome</keyword>
<dbReference type="PANTHER" id="PTHR35727:SF7">
    <property type="entry name" value="S-ADENOSYLMETHIONINE DECARBOXYLASE PROENZYME"/>
    <property type="match status" value="1"/>
</dbReference>
<dbReference type="PANTHER" id="PTHR35727">
    <property type="entry name" value="BNAA05G33520D PROTEIN"/>
    <property type="match status" value="1"/>
</dbReference>
<dbReference type="EnsemblPlants" id="Pp3c15_18510V3.1">
    <property type="protein sequence ID" value="Pp3c15_18510V3.1"/>
    <property type="gene ID" value="Pp3c15_18510"/>
</dbReference>
<name>A0A7I4AVC1_PHYPA</name>
<organism evidence="1 2">
    <name type="scientific">Physcomitrium patens</name>
    <name type="common">Spreading-leaved earth moss</name>
    <name type="synonym">Physcomitrella patens</name>
    <dbReference type="NCBI Taxonomy" id="3218"/>
    <lineage>
        <taxon>Eukaryota</taxon>
        <taxon>Viridiplantae</taxon>
        <taxon>Streptophyta</taxon>
        <taxon>Embryophyta</taxon>
        <taxon>Bryophyta</taxon>
        <taxon>Bryophytina</taxon>
        <taxon>Bryopsida</taxon>
        <taxon>Funariidae</taxon>
        <taxon>Funariales</taxon>
        <taxon>Funariaceae</taxon>
        <taxon>Physcomitrium</taxon>
    </lineage>
</organism>
<reference evidence="1 2" key="2">
    <citation type="journal article" date="2018" name="Plant J.">
        <title>The Physcomitrella patens chromosome-scale assembly reveals moss genome structure and evolution.</title>
        <authorList>
            <person name="Lang D."/>
            <person name="Ullrich K.K."/>
            <person name="Murat F."/>
            <person name="Fuchs J."/>
            <person name="Jenkins J."/>
            <person name="Haas F.B."/>
            <person name="Piednoel M."/>
            <person name="Gundlach H."/>
            <person name="Van Bel M."/>
            <person name="Meyberg R."/>
            <person name="Vives C."/>
            <person name="Morata J."/>
            <person name="Symeonidi A."/>
            <person name="Hiss M."/>
            <person name="Muchero W."/>
            <person name="Kamisugi Y."/>
            <person name="Saleh O."/>
            <person name="Blanc G."/>
            <person name="Decker E.L."/>
            <person name="van Gessel N."/>
            <person name="Grimwood J."/>
            <person name="Hayes R.D."/>
            <person name="Graham S.W."/>
            <person name="Gunter L.E."/>
            <person name="McDaniel S.F."/>
            <person name="Hoernstein S.N.W."/>
            <person name="Larsson A."/>
            <person name="Li F.W."/>
            <person name="Perroud P.F."/>
            <person name="Phillips J."/>
            <person name="Ranjan P."/>
            <person name="Rokshar D.S."/>
            <person name="Rothfels C.J."/>
            <person name="Schneider L."/>
            <person name="Shu S."/>
            <person name="Stevenson D.W."/>
            <person name="Thummler F."/>
            <person name="Tillich M."/>
            <person name="Villarreal Aguilar J.C."/>
            <person name="Widiez T."/>
            <person name="Wong G.K."/>
            <person name="Wymore A."/>
            <person name="Zhang Y."/>
            <person name="Zimmer A.D."/>
            <person name="Quatrano R.S."/>
            <person name="Mayer K.F.X."/>
            <person name="Goodstein D."/>
            <person name="Casacuberta J.M."/>
            <person name="Vandepoele K."/>
            <person name="Reski R."/>
            <person name="Cuming A.C."/>
            <person name="Tuskan G.A."/>
            <person name="Maumus F."/>
            <person name="Salse J."/>
            <person name="Schmutz J."/>
            <person name="Rensing S.A."/>
        </authorList>
    </citation>
    <scope>NUCLEOTIDE SEQUENCE [LARGE SCALE GENOMIC DNA]</scope>
    <source>
        <strain evidence="1 2">cv. Gransden 2004</strain>
    </source>
</reference>
<dbReference type="Proteomes" id="UP000006727">
    <property type="component" value="Chromosome 15"/>
</dbReference>
<reference evidence="1" key="3">
    <citation type="submission" date="2020-12" db="UniProtKB">
        <authorList>
            <consortium name="EnsemblPlants"/>
        </authorList>
    </citation>
    <scope>IDENTIFICATION</scope>
</reference>
<dbReference type="AlphaFoldDB" id="A0A7I4AVC1"/>
<dbReference type="Gramene" id="Pp3c15_18510V3.1">
    <property type="protein sequence ID" value="Pp3c15_18510V3.1"/>
    <property type="gene ID" value="Pp3c15_18510"/>
</dbReference>